<reference evidence="3" key="1">
    <citation type="submission" date="2023-06" db="EMBL/GenBank/DDBJ databases">
        <title>Male Hemibagrus guttatus genome.</title>
        <authorList>
            <person name="Bian C."/>
        </authorList>
    </citation>
    <scope>NUCLEOTIDE SEQUENCE</scope>
    <source>
        <strain evidence="3">Male_cb2023</strain>
        <tissue evidence="3">Muscle</tissue>
    </source>
</reference>
<dbReference type="PANTHER" id="PTHR45784:SF3">
    <property type="entry name" value="C-TYPE LECTIN DOMAIN FAMILY 4 MEMBER K-LIKE-RELATED"/>
    <property type="match status" value="1"/>
</dbReference>
<dbReference type="Proteomes" id="UP001274896">
    <property type="component" value="Unassembled WGS sequence"/>
</dbReference>
<feature type="domain" description="C-type lectin" evidence="2">
    <location>
        <begin position="370"/>
        <end position="479"/>
    </location>
</feature>
<keyword evidence="4" id="KW-1185">Reference proteome</keyword>
<feature type="transmembrane region" description="Helical" evidence="1">
    <location>
        <begin position="12"/>
        <end position="34"/>
    </location>
</feature>
<dbReference type="PANTHER" id="PTHR45784">
    <property type="entry name" value="C-TYPE LECTIN DOMAIN FAMILY 20 MEMBER A-RELATED"/>
    <property type="match status" value="1"/>
</dbReference>
<dbReference type="Pfam" id="PF00059">
    <property type="entry name" value="Lectin_C"/>
    <property type="match status" value="4"/>
</dbReference>
<evidence type="ECO:0000313" key="4">
    <source>
        <dbReference type="Proteomes" id="UP001274896"/>
    </source>
</evidence>
<keyword evidence="1" id="KW-0472">Membrane</keyword>
<proteinExistence type="predicted"/>
<dbReference type="SMART" id="SM00034">
    <property type="entry name" value="CLECT"/>
    <property type="match status" value="4"/>
</dbReference>
<dbReference type="Gene3D" id="3.10.100.10">
    <property type="entry name" value="Mannose-Binding Protein A, subunit A"/>
    <property type="match status" value="4"/>
</dbReference>
<evidence type="ECO:0000259" key="2">
    <source>
        <dbReference type="PROSITE" id="PS50041"/>
    </source>
</evidence>
<dbReference type="PROSITE" id="PS50041">
    <property type="entry name" value="C_TYPE_LECTIN_2"/>
    <property type="match status" value="4"/>
</dbReference>
<comment type="caution">
    <text evidence="3">The sequence shown here is derived from an EMBL/GenBank/DDBJ whole genome shotgun (WGS) entry which is preliminary data.</text>
</comment>
<sequence>MHKIIYINVRLYFLYYILSTGTFSLGSSVPWQYFYVSQNMSWNDAQTYCRANYIDLVSVRSMEEVNKLIALAATAAPGYSGSVWLGLHRTWSWITGEPYLGQVPFKNRQPNEGINGAACGVLDSYGLEDWFCSTSHYFVCYDDSSTSKFVLVQLAKNWTDAEVYCRQHYAHLAIIKTSAEQQILSLLGGDGFIGLISAKWSDYSFSAFRYWVSISDRESSLVNKCVAMVLSNSGKWNHLDCTTPEPFICYGAPPFQPVSRLYRAVRYMKTWPDAQSYCRERFTDLATVDSVGDVYSVMNQVDLSYTGLLWIGLQSAVGTHWCWSMGDEPLADYFNWALSKPSGGRECVSNMNGLWSDTDCQTMLYFVCYSEGTGYVMVSINKTWQDAQSYCRSTYTDLARIRSRWEQNRVDAVVGRWVSVWIGLFLDSWQWSDRWSSRFRNWASGPPSDGTAACAAVVTGTSGKWTNDICTTPHPFVCYGDVDRMTKKQIVRIKLVSSGTTDPNDTSVRAAILDHIEQKIKAKGMNQNVRWRVRDDGSVFKKAE</sequence>
<gene>
    <name evidence="3" type="ORF">QTP70_034030</name>
</gene>
<feature type="domain" description="C-type lectin" evidence="2">
    <location>
        <begin position="33"/>
        <end position="141"/>
    </location>
</feature>
<protein>
    <recommendedName>
        <fullName evidence="2">C-type lectin domain-containing protein</fullName>
    </recommendedName>
</protein>
<feature type="domain" description="C-type lectin" evidence="2">
    <location>
        <begin position="262"/>
        <end position="369"/>
    </location>
</feature>
<dbReference type="InterPro" id="IPR016187">
    <property type="entry name" value="CTDL_fold"/>
</dbReference>
<evidence type="ECO:0000256" key="1">
    <source>
        <dbReference type="SAM" id="Phobius"/>
    </source>
</evidence>
<dbReference type="AlphaFoldDB" id="A0AAE0RI74"/>
<dbReference type="InterPro" id="IPR001304">
    <property type="entry name" value="C-type_lectin-like"/>
</dbReference>
<keyword evidence="1" id="KW-1133">Transmembrane helix</keyword>
<dbReference type="EMBL" id="JAUCMX010000002">
    <property type="protein sequence ID" value="KAK3554815.1"/>
    <property type="molecule type" value="Genomic_DNA"/>
</dbReference>
<dbReference type="SUPFAM" id="SSF56436">
    <property type="entry name" value="C-type lectin-like"/>
    <property type="match status" value="4"/>
</dbReference>
<dbReference type="InterPro" id="IPR016186">
    <property type="entry name" value="C-type_lectin-like/link_sf"/>
</dbReference>
<name>A0AAE0RI74_9TELE</name>
<evidence type="ECO:0000313" key="3">
    <source>
        <dbReference type="EMBL" id="KAK3554815.1"/>
    </source>
</evidence>
<keyword evidence="1" id="KW-0812">Transmembrane</keyword>
<feature type="domain" description="C-type lectin" evidence="2">
    <location>
        <begin position="136"/>
        <end position="250"/>
    </location>
</feature>
<organism evidence="3 4">
    <name type="scientific">Hemibagrus guttatus</name>
    <dbReference type="NCBI Taxonomy" id="175788"/>
    <lineage>
        <taxon>Eukaryota</taxon>
        <taxon>Metazoa</taxon>
        <taxon>Chordata</taxon>
        <taxon>Craniata</taxon>
        <taxon>Vertebrata</taxon>
        <taxon>Euteleostomi</taxon>
        <taxon>Actinopterygii</taxon>
        <taxon>Neopterygii</taxon>
        <taxon>Teleostei</taxon>
        <taxon>Ostariophysi</taxon>
        <taxon>Siluriformes</taxon>
        <taxon>Bagridae</taxon>
        <taxon>Hemibagrus</taxon>
    </lineage>
</organism>
<accession>A0AAE0RI74</accession>